<gene>
    <name evidence="2" type="ORF">RND71_012525</name>
</gene>
<dbReference type="AlphaFoldDB" id="A0AAE1SG19"/>
<accession>A0AAE1SG19</accession>
<comment type="caution">
    <text evidence="2">The sequence shown here is derived from an EMBL/GenBank/DDBJ whole genome shotgun (WGS) entry which is preliminary data.</text>
</comment>
<dbReference type="Proteomes" id="UP001291623">
    <property type="component" value="Unassembled WGS sequence"/>
</dbReference>
<evidence type="ECO:0000313" key="3">
    <source>
        <dbReference type="Proteomes" id="UP001291623"/>
    </source>
</evidence>
<organism evidence="2 3">
    <name type="scientific">Anisodus tanguticus</name>
    <dbReference type="NCBI Taxonomy" id="243964"/>
    <lineage>
        <taxon>Eukaryota</taxon>
        <taxon>Viridiplantae</taxon>
        <taxon>Streptophyta</taxon>
        <taxon>Embryophyta</taxon>
        <taxon>Tracheophyta</taxon>
        <taxon>Spermatophyta</taxon>
        <taxon>Magnoliopsida</taxon>
        <taxon>eudicotyledons</taxon>
        <taxon>Gunneridae</taxon>
        <taxon>Pentapetalae</taxon>
        <taxon>asterids</taxon>
        <taxon>lamiids</taxon>
        <taxon>Solanales</taxon>
        <taxon>Solanaceae</taxon>
        <taxon>Solanoideae</taxon>
        <taxon>Hyoscyameae</taxon>
        <taxon>Anisodus</taxon>
    </lineage>
</organism>
<feature type="region of interest" description="Disordered" evidence="1">
    <location>
        <begin position="18"/>
        <end position="54"/>
    </location>
</feature>
<feature type="compositionally biased region" description="Basic and acidic residues" evidence="1">
    <location>
        <begin position="42"/>
        <end position="54"/>
    </location>
</feature>
<protein>
    <submittedName>
        <fullName evidence="2">Uncharacterized protein</fullName>
    </submittedName>
</protein>
<sequence>MRILGTIAEEHGVKWDPKSLEEAESVPPNDLLNGSGSLEKAGNIHEDPRHFEAM</sequence>
<keyword evidence="3" id="KW-1185">Reference proteome</keyword>
<reference evidence="2" key="1">
    <citation type="submission" date="2023-12" db="EMBL/GenBank/DDBJ databases">
        <title>Genome assembly of Anisodus tanguticus.</title>
        <authorList>
            <person name="Wang Y.-J."/>
        </authorList>
    </citation>
    <scope>NUCLEOTIDE SEQUENCE</scope>
    <source>
        <strain evidence="2">KB-2021</strain>
        <tissue evidence="2">Leaf</tissue>
    </source>
</reference>
<evidence type="ECO:0000256" key="1">
    <source>
        <dbReference type="SAM" id="MobiDB-lite"/>
    </source>
</evidence>
<dbReference type="EMBL" id="JAVYJV010000006">
    <property type="protein sequence ID" value="KAK4368733.1"/>
    <property type="molecule type" value="Genomic_DNA"/>
</dbReference>
<name>A0AAE1SG19_9SOLA</name>
<proteinExistence type="predicted"/>
<evidence type="ECO:0000313" key="2">
    <source>
        <dbReference type="EMBL" id="KAK4368733.1"/>
    </source>
</evidence>